<gene>
    <name evidence="8" type="ORF">GCM10011365_14570</name>
</gene>
<dbReference type="InterPro" id="IPR000917">
    <property type="entry name" value="Sulfatase_N"/>
</dbReference>
<comment type="caution">
    <text evidence="8">The sequence shown here is derived from an EMBL/GenBank/DDBJ whole genome shotgun (WGS) entry which is preliminary data.</text>
</comment>
<dbReference type="SUPFAM" id="SSF53649">
    <property type="entry name" value="Alkaline phosphatase-like"/>
    <property type="match status" value="1"/>
</dbReference>
<feature type="domain" description="GP-PDE" evidence="7">
    <location>
        <begin position="558"/>
        <end position="768"/>
    </location>
</feature>
<organism evidence="8 9">
    <name type="scientific">Marinicella pacifica</name>
    <dbReference type="NCBI Taxonomy" id="1171543"/>
    <lineage>
        <taxon>Bacteria</taxon>
        <taxon>Pseudomonadati</taxon>
        <taxon>Pseudomonadota</taxon>
        <taxon>Gammaproteobacteria</taxon>
        <taxon>Lysobacterales</taxon>
        <taxon>Marinicellaceae</taxon>
        <taxon>Marinicella</taxon>
    </lineage>
</organism>
<dbReference type="GO" id="GO:0006629">
    <property type="term" value="P:lipid metabolic process"/>
    <property type="evidence" value="ECO:0007669"/>
    <property type="project" value="InterPro"/>
</dbReference>
<evidence type="ECO:0000313" key="8">
    <source>
        <dbReference type="EMBL" id="GGF94367.1"/>
    </source>
</evidence>
<dbReference type="GO" id="GO:0008081">
    <property type="term" value="F:phosphoric diester hydrolase activity"/>
    <property type="evidence" value="ECO:0007669"/>
    <property type="project" value="InterPro"/>
</dbReference>
<evidence type="ECO:0000256" key="1">
    <source>
        <dbReference type="ARBA" id="ARBA00004651"/>
    </source>
</evidence>
<keyword evidence="9" id="KW-1185">Reference proteome</keyword>
<dbReference type="InterPro" id="IPR030395">
    <property type="entry name" value="GP_PDE_dom"/>
</dbReference>
<keyword evidence="4" id="KW-1133">Transmembrane helix</keyword>
<dbReference type="AlphaFoldDB" id="A0A917CNW3"/>
<feature type="domain" description="Sulfatase N-terminal" evidence="6">
    <location>
        <begin position="2"/>
        <end position="135"/>
    </location>
</feature>
<evidence type="ECO:0000256" key="5">
    <source>
        <dbReference type="ARBA" id="ARBA00023136"/>
    </source>
</evidence>
<name>A0A917CNW3_9GAMM</name>
<dbReference type="InterPro" id="IPR017946">
    <property type="entry name" value="PLC-like_Pdiesterase_TIM-brl"/>
</dbReference>
<sequence length="780" mass="88832">MGGADLEFAGKGAFFSEHGYEELWGKYKWEESGFPSANTWGLSDADLFNQAFKKIQNLSESAQPFNLTLLTLGTHIPGFLYEGCKPYDQTDINNAFINGIHCTDHLIGEFINKLSQSGLLENTVVQIQGDHGIFPTSEMKDLFGTNANTHRIYNATIHPKGKNIGLNNDQPSSTLNLSANILDLLEIDHNVNFILAQSDFKTSLTPPYLVSRYTDFYSQQKIMNAWGEIDDCKTDYSSHLTLPLNFCQKSLALNAIYRLGTTYSTQQQNQKVCSLGAKIKIDEATKKVLVQWGSLSITDQFIASGRTFTEAKPGFYLIELNHQDQVINQIYLDHMKPNEMTYLANILEKEENRYVLISNLPTKTIEKLGIHQLPQDFSQNKILYSQNKKHKINNLFDKPYMTGMITFIPESCDGNIQIVDYQPNPELGEVKYCSINAWGPKQTVLGNTFNEQPNGDSAFWFKTDCAPAGTKVLFNKVPLKTVERLPTITARIDTDILVQHPGNYQIEFFHPETETVFYIDDFLVLPNETYNSPPQRPATKAHSLQPPLLIAHAGGGVNNRAYMNSLEALDLNYQLGHRFFEIDFNWTSDGKLVAIHDWENTYKRLFDSTGVPTFEQFMKKNMNHEQSQLSLSKLDQWLKQHKDAYIITDIKGNNIYGLKSMITEMDAAPEQIIPQMYHPSNYQLIKSMGYNHVIFTLYATNLPYFEIIDFVKNNPLFAVTVHPAKKNFRAILEGMNGIGTFVYVHTYNTISELIHYKDMKVDGIYTDFLYQDEKGQVQTQ</sequence>
<dbReference type="InterPro" id="IPR050448">
    <property type="entry name" value="OpgB/LTA_synthase_biosynth"/>
</dbReference>
<dbReference type="Proteomes" id="UP000605253">
    <property type="component" value="Unassembled WGS sequence"/>
</dbReference>
<evidence type="ECO:0000256" key="2">
    <source>
        <dbReference type="ARBA" id="ARBA00022475"/>
    </source>
</evidence>
<evidence type="ECO:0000259" key="6">
    <source>
        <dbReference type="Pfam" id="PF00884"/>
    </source>
</evidence>
<dbReference type="Pfam" id="PF03009">
    <property type="entry name" value="GDPD"/>
    <property type="match status" value="1"/>
</dbReference>
<keyword evidence="2" id="KW-1003">Cell membrane</keyword>
<accession>A0A917CNW3</accession>
<dbReference type="EMBL" id="BMEO01000005">
    <property type="protein sequence ID" value="GGF94367.1"/>
    <property type="molecule type" value="Genomic_DNA"/>
</dbReference>
<reference evidence="8" key="2">
    <citation type="submission" date="2020-09" db="EMBL/GenBank/DDBJ databases">
        <authorList>
            <person name="Sun Q."/>
            <person name="Zhou Y."/>
        </authorList>
    </citation>
    <scope>NUCLEOTIDE SEQUENCE</scope>
    <source>
        <strain evidence="8">CGMCC 1.12181</strain>
    </source>
</reference>
<keyword evidence="3" id="KW-0812">Transmembrane</keyword>
<comment type="subcellular location">
    <subcellularLocation>
        <location evidence="1">Cell membrane</location>
        <topology evidence="1">Multi-pass membrane protein</topology>
    </subcellularLocation>
</comment>
<dbReference type="InterPro" id="IPR017850">
    <property type="entry name" value="Alkaline_phosphatase_core_sf"/>
</dbReference>
<dbReference type="Gene3D" id="3.40.720.10">
    <property type="entry name" value="Alkaline Phosphatase, subunit A"/>
    <property type="match status" value="1"/>
</dbReference>
<proteinExistence type="predicted"/>
<evidence type="ECO:0000256" key="3">
    <source>
        <dbReference type="ARBA" id="ARBA00022692"/>
    </source>
</evidence>
<dbReference type="Gene3D" id="3.20.20.190">
    <property type="entry name" value="Phosphatidylinositol (PI) phosphodiesterase"/>
    <property type="match status" value="1"/>
</dbReference>
<dbReference type="Pfam" id="PF00884">
    <property type="entry name" value="Sulfatase"/>
    <property type="match status" value="1"/>
</dbReference>
<evidence type="ECO:0008006" key="10">
    <source>
        <dbReference type="Google" id="ProtNLM"/>
    </source>
</evidence>
<keyword evidence="5" id="KW-0472">Membrane</keyword>
<evidence type="ECO:0000313" key="9">
    <source>
        <dbReference type="Proteomes" id="UP000605253"/>
    </source>
</evidence>
<dbReference type="SUPFAM" id="SSF51695">
    <property type="entry name" value="PLC-like phosphodiesterases"/>
    <property type="match status" value="1"/>
</dbReference>
<evidence type="ECO:0000256" key="4">
    <source>
        <dbReference type="ARBA" id="ARBA00022989"/>
    </source>
</evidence>
<dbReference type="PANTHER" id="PTHR47371:SF3">
    <property type="entry name" value="PHOSPHOGLYCEROL TRANSFERASE I"/>
    <property type="match status" value="1"/>
</dbReference>
<dbReference type="PANTHER" id="PTHR47371">
    <property type="entry name" value="LIPOTEICHOIC ACID SYNTHASE"/>
    <property type="match status" value="1"/>
</dbReference>
<dbReference type="GO" id="GO:0005886">
    <property type="term" value="C:plasma membrane"/>
    <property type="evidence" value="ECO:0007669"/>
    <property type="project" value="UniProtKB-SubCell"/>
</dbReference>
<protein>
    <recommendedName>
        <fullName evidence="10">GP-PDE domain-containing protein</fullName>
    </recommendedName>
</protein>
<reference evidence="8" key="1">
    <citation type="journal article" date="2014" name="Int. J. Syst. Evol. Microbiol.">
        <title>Complete genome sequence of Corynebacterium casei LMG S-19264T (=DSM 44701T), isolated from a smear-ripened cheese.</title>
        <authorList>
            <consortium name="US DOE Joint Genome Institute (JGI-PGF)"/>
            <person name="Walter F."/>
            <person name="Albersmeier A."/>
            <person name="Kalinowski J."/>
            <person name="Ruckert C."/>
        </authorList>
    </citation>
    <scope>NUCLEOTIDE SEQUENCE</scope>
    <source>
        <strain evidence="8">CGMCC 1.12181</strain>
    </source>
</reference>
<evidence type="ECO:0000259" key="7">
    <source>
        <dbReference type="Pfam" id="PF03009"/>
    </source>
</evidence>